<reference evidence="2" key="1">
    <citation type="submission" date="2020-04" db="EMBL/GenBank/DDBJ databases">
        <authorList>
            <person name="Chiriac C."/>
            <person name="Salcher M."/>
            <person name="Ghai R."/>
            <person name="Kavagutti S V."/>
        </authorList>
    </citation>
    <scope>NUCLEOTIDE SEQUENCE</scope>
</reference>
<feature type="region of interest" description="Disordered" evidence="1">
    <location>
        <begin position="70"/>
        <end position="89"/>
    </location>
</feature>
<organism evidence="2">
    <name type="scientific">uncultured Caudovirales phage</name>
    <dbReference type="NCBI Taxonomy" id="2100421"/>
    <lineage>
        <taxon>Viruses</taxon>
        <taxon>Duplodnaviria</taxon>
        <taxon>Heunggongvirae</taxon>
        <taxon>Uroviricota</taxon>
        <taxon>Caudoviricetes</taxon>
        <taxon>Peduoviridae</taxon>
        <taxon>Maltschvirus</taxon>
        <taxon>Maltschvirus maltsch</taxon>
    </lineage>
</organism>
<protein>
    <submittedName>
        <fullName evidence="2">Uncharacterized protein</fullName>
    </submittedName>
</protein>
<gene>
    <name evidence="2" type="ORF">UFOVP36_28</name>
</gene>
<accession>A0A6J5KLX8</accession>
<proteinExistence type="predicted"/>
<name>A0A6J5KLX8_9CAUD</name>
<dbReference type="EMBL" id="LR796164">
    <property type="protein sequence ID" value="CAB4122303.1"/>
    <property type="molecule type" value="Genomic_DNA"/>
</dbReference>
<evidence type="ECO:0000313" key="2">
    <source>
        <dbReference type="EMBL" id="CAB4122303.1"/>
    </source>
</evidence>
<evidence type="ECO:0000256" key="1">
    <source>
        <dbReference type="SAM" id="MobiDB-lite"/>
    </source>
</evidence>
<sequence length="89" mass="9930">MASVWFEDRHGKAHKVVGNLKAEGAAIAFTHVLNNWQGAYRLDGDMAFLYRTPFEFADNKPYGLVMIEHLSPPSAPEKGQPKRTTSKQG</sequence>